<comment type="caution">
    <text evidence="1">The sequence shown here is derived from an EMBL/GenBank/DDBJ whole genome shotgun (WGS) entry which is preliminary data.</text>
</comment>
<dbReference type="Proteomes" id="UP000288215">
    <property type="component" value="Unassembled WGS sequence"/>
</dbReference>
<evidence type="ECO:0000313" key="2">
    <source>
        <dbReference type="Proteomes" id="UP000288215"/>
    </source>
</evidence>
<protein>
    <submittedName>
        <fullName evidence="1">Transcriptional regulator, AcrR family</fullName>
    </submittedName>
</protein>
<dbReference type="EMBL" id="RXGA01000003">
    <property type="protein sequence ID" value="RWX73377.1"/>
    <property type="molecule type" value="Genomic_DNA"/>
</dbReference>
<sequence>MKCGIVIHGPEAIDTGLATQVIDLLSNYGEVKACVGGSTGVIAAIDAGLEDIIEISRVELPSEALKRLEAEADVLVLVNYCKQEETGIEFGRAVASRAGVTKPLVQVDRDFVISWNAKGDDLAKWISDKLSKRLILPTKKDQIPPRARRISGAIKGENVWINGVVVGKAVSDMVELFEDRYGKIKFSGVEVKEHVLSRLKLEGLDKAIVRSGTIRRTQNTPKVKPTEKKEIVCIIDHDAEKLAHKCKEASAVITVGDDTTKTAGNILSRYGVPVIGVTDGDEDGICTEKNYATGSVIFTLERGTDDLAGKLIRERLFKDAKEIPFTDLAELEAKIRKILEFTRIEKVERPS</sequence>
<dbReference type="AlphaFoldDB" id="A0A3S3VFE1"/>
<dbReference type="Pfam" id="PF09890">
    <property type="entry name" value="DUF2117"/>
    <property type="match status" value="1"/>
</dbReference>
<name>A0A3S3VFE1_METS7</name>
<gene>
    <name evidence="1" type="ORF">Metus_1351</name>
</gene>
<reference evidence="1 2" key="1">
    <citation type="submission" date="2018-12" db="EMBL/GenBank/DDBJ databases">
        <title>The complete genome of the methanogenic archaea of the candidate phylum Verstraetearchaeota, obtained from the metagenome of underground thermal water.</title>
        <authorList>
            <person name="Kadnikov V.V."/>
            <person name="Mardanov A.V."/>
            <person name="Beletsky A.V."/>
            <person name="Karnachuk O.V."/>
            <person name="Ravin N.V."/>
        </authorList>
    </citation>
    <scope>NUCLEOTIDE SEQUENCE [LARGE SCALE GENOMIC DNA]</scope>
    <source>
        <strain evidence="1">Ch88</strain>
    </source>
</reference>
<organism evidence="1 2">
    <name type="scientific">Methanosuratincola subterraneus</name>
    <dbReference type="NCBI Taxonomy" id="2593994"/>
    <lineage>
        <taxon>Archaea</taxon>
        <taxon>Thermoproteota</taxon>
        <taxon>Methanosuratincolia</taxon>
        <taxon>Candidatus Methanomethylicales</taxon>
        <taxon>Candidatus Methanomethylicaceae</taxon>
        <taxon>Candidatus Methanosuratincola (ex Vanwonterghem et al. 2016)</taxon>
    </lineage>
</organism>
<proteinExistence type="predicted"/>
<accession>A0A3S3VFE1</accession>
<dbReference type="InterPro" id="IPR012032">
    <property type="entry name" value="UCP006598"/>
</dbReference>
<evidence type="ECO:0000313" key="1">
    <source>
        <dbReference type="EMBL" id="RWX73377.1"/>
    </source>
</evidence>